<dbReference type="Pfam" id="PF01964">
    <property type="entry name" value="ThiC_Rad_SAM"/>
    <property type="match status" value="1"/>
</dbReference>
<keyword evidence="4" id="KW-0479">Metal-binding</keyword>
<organism evidence="9 10">
    <name type="scientific">Novosphingobium aureum</name>
    <dbReference type="NCBI Taxonomy" id="2792964"/>
    <lineage>
        <taxon>Bacteria</taxon>
        <taxon>Pseudomonadati</taxon>
        <taxon>Pseudomonadota</taxon>
        <taxon>Alphaproteobacteria</taxon>
        <taxon>Sphingomonadales</taxon>
        <taxon>Sphingomonadaceae</taxon>
        <taxon>Novosphingobium</taxon>
    </lineage>
</organism>
<evidence type="ECO:0000313" key="10">
    <source>
        <dbReference type="Proteomes" id="UP000617634"/>
    </source>
</evidence>
<comment type="caution">
    <text evidence="9">The sequence shown here is derived from an EMBL/GenBank/DDBJ whole genome shotgun (WGS) entry which is preliminary data.</text>
</comment>
<evidence type="ECO:0000256" key="2">
    <source>
        <dbReference type="ARBA" id="ARBA00022485"/>
    </source>
</evidence>
<evidence type="ECO:0000256" key="5">
    <source>
        <dbReference type="ARBA" id="ARBA00022833"/>
    </source>
</evidence>
<dbReference type="GO" id="GO:0046872">
    <property type="term" value="F:metal ion binding"/>
    <property type="evidence" value="ECO:0007669"/>
    <property type="project" value="UniProtKB-KW"/>
</dbReference>
<proteinExistence type="predicted"/>
<evidence type="ECO:0000256" key="1">
    <source>
        <dbReference type="ARBA" id="ARBA00001966"/>
    </source>
</evidence>
<comment type="cofactor">
    <cofactor evidence="1">
        <name>[4Fe-4S] cluster</name>
        <dbReference type="ChEBI" id="CHEBI:49883"/>
    </cofactor>
</comment>
<dbReference type="Proteomes" id="UP000617634">
    <property type="component" value="Unassembled WGS sequence"/>
</dbReference>
<dbReference type="EMBL" id="JADZGI010000001">
    <property type="protein sequence ID" value="MBH0111634.1"/>
    <property type="molecule type" value="Genomic_DNA"/>
</dbReference>
<keyword evidence="8" id="KW-0456">Lyase</keyword>
<dbReference type="InterPro" id="IPR038521">
    <property type="entry name" value="ThiC/Bza_core_dom"/>
</dbReference>
<keyword evidence="2" id="KW-0004">4Fe-4S</keyword>
<dbReference type="RefSeq" id="WP_197160107.1">
    <property type="nucleotide sequence ID" value="NZ_JADZGI010000001.1"/>
</dbReference>
<keyword evidence="3" id="KW-0949">S-adenosyl-L-methionine</keyword>
<evidence type="ECO:0000256" key="6">
    <source>
        <dbReference type="ARBA" id="ARBA00023004"/>
    </source>
</evidence>
<dbReference type="GO" id="GO:0009228">
    <property type="term" value="P:thiamine biosynthetic process"/>
    <property type="evidence" value="ECO:0007669"/>
    <property type="project" value="InterPro"/>
</dbReference>
<evidence type="ECO:0000256" key="8">
    <source>
        <dbReference type="ARBA" id="ARBA00023239"/>
    </source>
</evidence>
<dbReference type="PANTHER" id="PTHR30557">
    <property type="entry name" value="THIAMINE BIOSYNTHESIS PROTEIN THIC"/>
    <property type="match status" value="1"/>
</dbReference>
<evidence type="ECO:0000256" key="3">
    <source>
        <dbReference type="ARBA" id="ARBA00022691"/>
    </source>
</evidence>
<dbReference type="Gene3D" id="3.20.20.540">
    <property type="entry name" value="Radical SAM ThiC family, central domain"/>
    <property type="match status" value="1"/>
</dbReference>
<evidence type="ECO:0000313" key="9">
    <source>
        <dbReference type="EMBL" id="MBH0111634.1"/>
    </source>
</evidence>
<dbReference type="PANTHER" id="PTHR30557:SF1">
    <property type="entry name" value="PHOSPHOMETHYLPYRIMIDINE SYNTHASE, CHLOROPLASTIC"/>
    <property type="match status" value="1"/>
</dbReference>
<dbReference type="GO" id="GO:0005829">
    <property type="term" value="C:cytosol"/>
    <property type="evidence" value="ECO:0007669"/>
    <property type="project" value="TreeGrafter"/>
</dbReference>
<dbReference type="AlphaFoldDB" id="A0A931H9G2"/>
<dbReference type="GO" id="GO:0016829">
    <property type="term" value="F:lyase activity"/>
    <property type="evidence" value="ECO:0007669"/>
    <property type="project" value="UniProtKB-KW"/>
</dbReference>
<dbReference type="GO" id="GO:0051539">
    <property type="term" value="F:4 iron, 4 sulfur cluster binding"/>
    <property type="evidence" value="ECO:0007669"/>
    <property type="project" value="UniProtKB-KW"/>
</dbReference>
<dbReference type="InterPro" id="IPR002817">
    <property type="entry name" value="ThiC/BzaA/B"/>
</dbReference>
<evidence type="ECO:0000256" key="4">
    <source>
        <dbReference type="ARBA" id="ARBA00022723"/>
    </source>
</evidence>
<accession>A0A931H9G2</accession>
<keyword evidence="6" id="KW-0408">Iron</keyword>
<protein>
    <submittedName>
        <fullName evidence="9">Phosphomethylpyrimidine synthase ThiC</fullName>
    </submittedName>
</protein>
<keyword evidence="7" id="KW-0411">Iron-sulfur</keyword>
<sequence>MHRVQYNSPNRLIAGSRLPVRVNLSFGLEMLKAVGRESAKVKRLLSAETRPDLMMDLSVERADREPWQVARELFDGPLGLLPHYLLFSSSDGLDAEGLLARIESVFKLGINFITIHCTPTLALFEKAKRERLTPITSRGGGIVVRDMLINGRSRSLFVQIFDDICGIAAHYGGVINLGTAFRAASVADGLDAIVREEIAIQAQFVHRARELGAQVVLEGPGHIRLSELSDYWTLIAPLKVTPMPLGPIVSDRFSGMDHVSSAIGAARFMSLSRGGIINAVTAAEHLGGVPNLRQMEEGLRAAQVAAQAASLDFDDAAFEAEAEISQRRANLESCVLQTQTAGCSRCQRLCPLISASYSCEARN</sequence>
<evidence type="ECO:0000256" key="7">
    <source>
        <dbReference type="ARBA" id="ARBA00023014"/>
    </source>
</evidence>
<reference evidence="9" key="1">
    <citation type="submission" date="2020-11" db="EMBL/GenBank/DDBJ databases">
        <title>Novosphingobium aureum sp. nov., a marine bacterium isolated from sediment of a salt flat.</title>
        <authorList>
            <person name="Yoo Y."/>
            <person name="Kim J.-J."/>
        </authorList>
    </citation>
    <scope>NUCLEOTIDE SEQUENCE</scope>
    <source>
        <strain evidence="9">YJ-S2-02</strain>
    </source>
</reference>
<gene>
    <name evidence="9" type="ORF">I5E68_01540</name>
</gene>
<keyword evidence="10" id="KW-1185">Reference proteome</keyword>
<name>A0A931H9G2_9SPHN</name>
<keyword evidence="5" id="KW-0862">Zinc</keyword>